<reference evidence="2" key="1">
    <citation type="journal article" date="2024" name="Syst. Appl. Microbiol.">
        <title>First single-strain enrichments of Electrothrix cable bacteria, description of E. aestuarii sp. nov. and E. rattekaaiensis sp. nov., and proposal of a cable bacteria taxonomy following the rules of the SeqCode.</title>
        <authorList>
            <person name="Plum-Jensen L.E."/>
            <person name="Schramm A."/>
            <person name="Marshall I.P.G."/>
        </authorList>
    </citation>
    <scope>NUCLEOTIDE SEQUENCE</scope>
    <source>
        <strain evidence="2">Rat1</strain>
    </source>
</reference>
<sequence>MFDKLSHFFHRRSGLRLAILLFPLLLTYFIFSTGWYEPARLLIEGTALDTGAALGVQWDSGNGYNSYEKERFSFLPFRGNAHEPLQVVVSRGREKNALSKGTRVVLTEIRVDDRGQPLVEKNLHEVRRIQGKGWLLESENSEITLDVPAEKQVYFSLATNAHSGKVQIAMNDFIANHDLYRGNWAIIQARFNYWLLDEQGRFSVWMKLPRYAVDSLQMSPSQGMHFSALSLRTKSGRIIPLPLPEEQKDGQVIIAHPTRYLKHFFHKERIFYQVIFAGLLTWLICALRSFVQQQGGLKDVLLGRKYRSFWGFFWGACAVYLVYLLAFWPGVMSVDSLNIWRAAWLPDVMINDHPVINLIWYSFLQHIWNHPAVVPITQIFLLALLIATVFSYCHRRKVSLLLLLPCYALLLFSVPVGCYTIALWKDIPFALLVVFWGLVPAYFFLRKREDQTTENAGKKASLHLTLGSGFALLFLFLALLLFRHNGIIYLAFIPLLFVLGGLVRIPKIVTLLSCCVGVLILWLVFFPPKTIKSASYFQDLTRSYLQQLDQDSLLTRFKEGVSRYPRLLDLKKNRQQSDLWHYYLGDRYAHDFLRETGWNDSHRYASPETDLLFPSLRKIMRKMYDTSLEYPWIYFSWNPFWLLYLFPLSMLFYRLLPLSALFSSVHLVQVVALLFLIGTVNWRYYYFVVLGGYFLLPLLLLDGRFLLLKKRNGC</sequence>
<feature type="transmembrane region" description="Helical" evidence="1">
    <location>
        <begin position="660"/>
        <end position="678"/>
    </location>
</feature>
<keyword evidence="1" id="KW-1133">Transmembrane helix</keyword>
<proteinExistence type="predicted"/>
<feature type="transmembrane region" description="Helical" evidence="1">
    <location>
        <begin position="508"/>
        <end position="526"/>
    </location>
</feature>
<reference evidence="2" key="2">
    <citation type="submission" date="2024-06" db="EMBL/GenBank/DDBJ databases">
        <authorList>
            <person name="Plum-Jensen L.E."/>
            <person name="Schramm A."/>
            <person name="Marshall I.P.G."/>
        </authorList>
    </citation>
    <scope>NUCLEOTIDE SEQUENCE</scope>
    <source>
        <strain evidence="2">Rat1</strain>
    </source>
</reference>
<dbReference type="KEGG" id="eaj:Q3M24_02025"/>
<accession>A0AAU8LW96</accession>
<keyword evidence="1" id="KW-0812">Transmembrane</keyword>
<name>A0AAU8LW96_9BACT</name>
<feature type="transmembrane region" description="Helical" evidence="1">
    <location>
        <begin position="487"/>
        <end position="503"/>
    </location>
</feature>
<feature type="transmembrane region" description="Helical" evidence="1">
    <location>
        <begin position="632"/>
        <end position="653"/>
    </location>
</feature>
<evidence type="ECO:0000256" key="1">
    <source>
        <dbReference type="SAM" id="Phobius"/>
    </source>
</evidence>
<protein>
    <submittedName>
        <fullName evidence="2">Uncharacterized protein</fullName>
    </submittedName>
</protein>
<evidence type="ECO:0000313" key="2">
    <source>
        <dbReference type="EMBL" id="XCN73553.1"/>
    </source>
</evidence>
<feature type="transmembrane region" description="Helical" evidence="1">
    <location>
        <begin position="461"/>
        <end position="481"/>
    </location>
</feature>
<feature type="transmembrane region" description="Helical" evidence="1">
    <location>
        <begin position="684"/>
        <end position="701"/>
    </location>
</feature>
<dbReference type="EMBL" id="CP159373">
    <property type="protein sequence ID" value="XCN73553.1"/>
    <property type="molecule type" value="Genomic_DNA"/>
</dbReference>
<feature type="transmembrane region" description="Helical" evidence="1">
    <location>
        <begin position="372"/>
        <end position="393"/>
    </location>
</feature>
<organism evidence="2">
    <name type="scientific">Candidatus Electrothrix aestuarii</name>
    <dbReference type="NCBI Taxonomy" id="3062594"/>
    <lineage>
        <taxon>Bacteria</taxon>
        <taxon>Pseudomonadati</taxon>
        <taxon>Thermodesulfobacteriota</taxon>
        <taxon>Desulfobulbia</taxon>
        <taxon>Desulfobulbales</taxon>
        <taxon>Desulfobulbaceae</taxon>
        <taxon>Candidatus Electrothrix</taxon>
    </lineage>
</organism>
<gene>
    <name evidence="2" type="ORF">Q3M24_02025</name>
</gene>
<feature type="transmembrane region" description="Helical" evidence="1">
    <location>
        <begin position="428"/>
        <end position="445"/>
    </location>
</feature>
<keyword evidence="1" id="KW-0472">Membrane</keyword>
<feature type="transmembrane region" description="Helical" evidence="1">
    <location>
        <begin position="400"/>
        <end position="422"/>
    </location>
</feature>
<feature type="transmembrane region" description="Helical" evidence="1">
    <location>
        <begin position="14"/>
        <end position="36"/>
    </location>
</feature>
<dbReference type="AlphaFoldDB" id="A0AAU8LW96"/>
<feature type="transmembrane region" description="Helical" evidence="1">
    <location>
        <begin position="312"/>
        <end position="331"/>
    </location>
</feature>
<feature type="transmembrane region" description="Helical" evidence="1">
    <location>
        <begin position="270"/>
        <end position="291"/>
    </location>
</feature>